<dbReference type="SUPFAM" id="SSF53335">
    <property type="entry name" value="S-adenosyl-L-methionine-dependent methyltransferases"/>
    <property type="match status" value="1"/>
</dbReference>
<gene>
    <name evidence="1" type="ORF">BRZCDTV_120</name>
</gene>
<name>A0A2R8FDD7_9VIRU</name>
<dbReference type="Proteomes" id="UP000273054">
    <property type="component" value="Segment"/>
</dbReference>
<dbReference type="InterPro" id="IPR029063">
    <property type="entry name" value="SAM-dependent_MTases_sf"/>
</dbReference>
<sequence length="211" mass="24727">MRKSRIERSGEEKKAELLSEMEFLSRFWKGGNAYLVYLSSDLSSLPLLAKLFPSIKFHAYSSKEESSSNLIYHKEEFNDELAKGWKNTRALYPVYLVSYHALLEEQRLWYSFMEPNSAFLCLNESVQMYLSGFLFVQPGSKRQVMLVPEEGEDRAYKNLDRRINFYQNVTRKKIFASGLSFDQAYEEQVLYDYSNKTKGDVASVKRQISMY</sequence>
<accession>A0A2R8FDD7</accession>
<evidence type="ECO:0000313" key="2">
    <source>
        <dbReference type="Proteomes" id="UP000273054"/>
    </source>
</evidence>
<keyword evidence="2" id="KW-1185">Reference proteome</keyword>
<reference evidence="1" key="1">
    <citation type="submission" date="2018-03" db="EMBL/GenBank/DDBJ databases">
        <authorList>
            <consortium name="Urmite Genomes"/>
        </authorList>
    </citation>
    <scope>NUCLEOTIDE SEQUENCE [LARGE SCALE GENOMIC DNA]</scope>
    <source>
        <strain evidence="1">IHUMI-27.7</strain>
    </source>
</reference>
<protein>
    <submittedName>
        <fullName evidence="1">PolyA polymerase reg subunit</fullName>
    </submittedName>
</protein>
<proteinExistence type="predicted"/>
<dbReference type="EMBL" id="LT994651">
    <property type="protein sequence ID" value="SPN79027.1"/>
    <property type="molecule type" value="Genomic_DNA"/>
</dbReference>
<evidence type="ECO:0000313" key="1">
    <source>
        <dbReference type="EMBL" id="SPN79027.1"/>
    </source>
</evidence>
<organism evidence="1">
    <name type="scientific">Brazilian cedratvirus IHUMI</name>
    <dbReference type="NCBI Taxonomy" id="2126980"/>
    <lineage>
        <taxon>Viruses</taxon>
        <taxon>Pithoviruses</taxon>
        <taxon>Orthocedratvirinae</taxon>
        <taxon>Alphacedratvirus</taxon>
        <taxon>Alphacedratvirus brasiliense</taxon>
    </lineage>
</organism>
<dbReference type="Gene3D" id="3.40.50.150">
    <property type="entry name" value="Vaccinia Virus protein VP39"/>
    <property type="match status" value="1"/>
</dbReference>